<protein>
    <submittedName>
        <fullName evidence="1">Uncharacterized protein</fullName>
    </submittedName>
</protein>
<name>A0AAE0ZY07_9GAST</name>
<evidence type="ECO:0000313" key="2">
    <source>
        <dbReference type="Proteomes" id="UP001283361"/>
    </source>
</evidence>
<dbReference type="AlphaFoldDB" id="A0AAE0ZY07"/>
<keyword evidence="2" id="KW-1185">Reference proteome</keyword>
<comment type="caution">
    <text evidence="1">The sequence shown here is derived from an EMBL/GenBank/DDBJ whole genome shotgun (WGS) entry which is preliminary data.</text>
</comment>
<evidence type="ECO:0000313" key="1">
    <source>
        <dbReference type="EMBL" id="KAK3776697.1"/>
    </source>
</evidence>
<dbReference type="EMBL" id="JAWDGP010003187">
    <property type="protein sequence ID" value="KAK3776697.1"/>
    <property type="molecule type" value="Genomic_DNA"/>
</dbReference>
<accession>A0AAE0ZY07</accession>
<proteinExistence type="predicted"/>
<gene>
    <name evidence="1" type="ORF">RRG08_035272</name>
</gene>
<organism evidence="1 2">
    <name type="scientific">Elysia crispata</name>
    <name type="common">lettuce slug</name>
    <dbReference type="NCBI Taxonomy" id="231223"/>
    <lineage>
        <taxon>Eukaryota</taxon>
        <taxon>Metazoa</taxon>
        <taxon>Spiralia</taxon>
        <taxon>Lophotrochozoa</taxon>
        <taxon>Mollusca</taxon>
        <taxon>Gastropoda</taxon>
        <taxon>Heterobranchia</taxon>
        <taxon>Euthyneura</taxon>
        <taxon>Panpulmonata</taxon>
        <taxon>Sacoglossa</taxon>
        <taxon>Placobranchoidea</taxon>
        <taxon>Plakobranchidae</taxon>
        <taxon>Elysia</taxon>
    </lineage>
</organism>
<dbReference type="Proteomes" id="UP001283361">
    <property type="component" value="Unassembled WGS sequence"/>
</dbReference>
<sequence>MDIKTSLGNNIINHYSNEGVVCPPQLRTGKLVVGAADNIDHNPSSTHINRLFSWNRYLPFPELCSDSTKPKGTTPVVLFQIEKQVKEIRALPSSFTESKAFACAHQYDSPLRASL</sequence>
<reference evidence="1" key="1">
    <citation type="journal article" date="2023" name="G3 (Bethesda)">
        <title>A reference genome for the long-term kleptoplast-retaining sea slug Elysia crispata morphotype clarki.</title>
        <authorList>
            <person name="Eastman K.E."/>
            <person name="Pendleton A.L."/>
            <person name="Shaikh M.A."/>
            <person name="Suttiyut T."/>
            <person name="Ogas R."/>
            <person name="Tomko P."/>
            <person name="Gavelis G."/>
            <person name="Widhalm J.R."/>
            <person name="Wisecaver J.H."/>
        </authorList>
    </citation>
    <scope>NUCLEOTIDE SEQUENCE</scope>
    <source>
        <strain evidence="1">ECLA1</strain>
    </source>
</reference>